<comment type="caution">
    <text evidence="3">The sequence shown here is derived from an EMBL/GenBank/DDBJ whole genome shotgun (WGS) entry which is preliminary data.</text>
</comment>
<reference evidence="3 4" key="1">
    <citation type="journal article" date="2020" name="Nat. Commun.">
        <title>Genome of Tripterygium wilfordii and identification of cytochrome P450 involved in triptolide biosynthesis.</title>
        <authorList>
            <person name="Tu L."/>
            <person name="Su P."/>
            <person name="Zhang Z."/>
            <person name="Gao L."/>
            <person name="Wang J."/>
            <person name="Hu T."/>
            <person name="Zhou J."/>
            <person name="Zhang Y."/>
            <person name="Zhao Y."/>
            <person name="Liu Y."/>
            <person name="Song Y."/>
            <person name="Tong Y."/>
            <person name="Lu Y."/>
            <person name="Yang J."/>
            <person name="Xu C."/>
            <person name="Jia M."/>
            <person name="Peters R.J."/>
            <person name="Huang L."/>
            <person name="Gao W."/>
        </authorList>
    </citation>
    <scope>NUCLEOTIDE SEQUENCE [LARGE SCALE GENOMIC DNA]</scope>
    <source>
        <strain evidence="4">cv. XIE 37</strain>
        <tissue evidence="3">Leaf</tissue>
    </source>
</reference>
<dbReference type="AlphaFoldDB" id="A0A7J7CUR4"/>
<gene>
    <name evidence="3" type="ORF">HS088_TW13G00766</name>
</gene>
<evidence type="ECO:0000313" key="3">
    <source>
        <dbReference type="EMBL" id="KAF5737875.1"/>
    </source>
</evidence>
<keyword evidence="2" id="KW-0812">Transmembrane</keyword>
<evidence type="ECO:0000313" key="4">
    <source>
        <dbReference type="Proteomes" id="UP000593562"/>
    </source>
</evidence>
<sequence length="145" mass="16852">MKGRNEARAPNPPNLHPDKLPRLKHPPKTPTRHPLRAYFTRPLNPESIHNLSSETMSRSDHSTRWRSCRVRNDRWWEVGFRVVWSFSVLGLFSWSLALVLALSAAGKFLICRSERFVSFWGVFGVLGELWRKKRTRESDSGALKK</sequence>
<organism evidence="3 4">
    <name type="scientific">Tripterygium wilfordii</name>
    <name type="common">Thunder God vine</name>
    <dbReference type="NCBI Taxonomy" id="458696"/>
    <lineage>
        <taxon>Eukaryota</taxon>
        <taxon>Viridiplantae</taxon>
        <taxon>Streptophyta</taxon>
        <taxon>Embryophyta</taxon>
        <taxon>Tracheophyta</taxon>
        <taxon>Spermatophyta</taxon>
        <taxon>Magnoliopsida</taxon>
        <taxon>eudicotyledons</taxon>
        <taxon>Gunneridae</taxon>
        <taxon>Pentapetalae</taxon>
        <taxon>rosids</taxon>
        <taxon>fabids</taxon>
        <taxon>Celastrales</taxon>
        <taxon>Celastraceae</taxon>
        <taxon>Tripterygium</taxon>
    </lineage>
</organism>
<keyword evidence="4" id="KW-1185">Reference proteome</keyword>
<feature type="compositionally biased region" description="Basic residues" evidence="1">
    <location>
        <begin position="22"/>
        <end position="34"/>
    </location>
</feature>
<feature type="region of interest" description="Disordered" evidence="1">
    <location>
        <begin position="1"/>
        <end position="34"/>
    </location>
</feature>
<evidence type="ECO:0000256" key="1">
    <source>
        <dbReference type="SAM" id="MobiDB-lite"/>
    </source>
</evidence>
<evidence type="ECO:0008006" key="5">
    <source>
        <dbReference type="Google" id="ProtNLM"/>
    </source>
</evidence>
<keyword evidence="2" id="KW-0472">Membrane</keyword>
<dbReference type="EMBL" id="JAAARO010000013">
    <property type="protein sequence ID" value="KAF5737875.1"/>
    <property type="molecule type" value="Genomic_DNA"/>
</dbReference>
<proteinExistence type="predicted"/>
<evidence type="ECO:0000256" key="2">
    <source>
        <dbReference type="SAM" id="Phobius"/>
    </source>
</evidence>
<name>A0A7J7CUR4_TRIWF</name>
<keyword evidence="2" id="KW-1133">Transmembrane helix</keyword>
<dbReference type="Proteomes" id="UP000593562">
    <property type="component" value="Unassembled WGS sequence"/>
</dbReference>
<feature type="transmembrane region" description="Helical" evidence="2">
    <location>
        <begin position="82"/>
        <end position="105"/>
    </location>
</feature>
<accession>A0A7J7CUR4</accession>
<dbReference type="InParanoid" id="A0A7J7CUR4"/>
<protein>
    <recommendedName>
        <fullName evidence="5">Transmembrane protein</fullName>
    </recommendedName>
</protein>